<accession>A0A453NHC9</accession>
<reference evidence="2" key="3">
    <citation type="journal article" date="2017" name="Nature">
        <title>Genome sequence of the progenitor of the wheat D genome Aegilops tauschii.</title>
        <authorList>
            <person name="Luo M.C."/>
            <person name="Gu Y.Q."/>
            <person name="Puiu D."/>
            <person name="Wang H."/>
            <person name="Twardziok S.O."/>
            <person name="Deal K.R."/>
            <person name="Huo N."/>
            <person name="Zhu T."/>
            <person name="Wang L."/>
            <person name="Wang Y."/>
            <person name="McGuire P.E."/>
            <person name="Liu S."/>
            <person name="Long H."/>
            <person name="Ramasamy R.K."/>
            <person name="Rodriguez J.C."/>
            <person name="Van S.L."/>
            <person name="Yuan L."/>
            <person name="Wang Z."/>
            <person name="Xia Z."/>
            <person name="Xiao L."/>
            <person name="Anderson O.D."/>
            <person name="Ouyang S."/>
            <person name="Liang Y."/>
            <person name="Zimin A.V."/>
            <person name="Pertea G."/>
            <person name="Qi P."/>
            <person name="Bennetzen J.L."/>
            <person name="Dai X."/>
            <person name="Dawson M.W."/>
            <person name="Muller H.G."/>
            <person name="Kugler K."/>
            <person name="Rivarola-Duarte L."/>
            <person name="Spannagl M."/>
            <person name="Mayer K.F.X."/>
            <person name="Lu F.H."/>
            <person name="Bevan M.W."/>
            <person name="Leroy P."/>
            <person name="Li P."/>
            <person name="You F.M."/>
            <person name="Sun Q."/>
            <person name="Liu Z."/>
            <person name="Lyons E."/>
            <person name="Wicker T."/>
            <person name="Salzberg S.L."/>
            <person name="Devos K.M."/>
            <person name="Dvorak J."/>
        </authorList>
    </citation>
    <scope>NUCLEOTIDE SEQUENCE [LARGE SCALE GENOMIC DNA]</scope>
    <source>
        <strain evidence="2">cv. AL8/78</strain>
    </source>
</reference>
<dbReference type="EnsemblPlants" id="AET6Gv20377100.16">
    <property type="protein sequence ID" value="AET6Gv20377100.16"/>
    <property type="gene ID" value="AET6Gv20377100"/>
</dbReference>
<proteinExistence type="predicted"/>
<name>A0A453NHC9_AEGTS</name>
<protein>
    <submittedName>
        <fullName evidence="2">Uncharacterized protein</fullName>
    </submittedName>
</protein>
<sequence>VESLAQLGARFLFLPIPYILRLLHISSFRSKPTTSARLSSSASAETEDDSS</sequence>
<feature type="compositionally biased region" description="Low complexity" evidence="1">
    <location>
        <begin position="35"/>
        <end position="44"/>
    </location>
</feature>
<keyword evidence="3" id="KW-1185">Reference proteome</keyword>
<dbReference type="Gramene" id="AET6Gv20377100.16">
    <property type="protein sequence ID" value="AET6Gv20377100.16"/>
    <property type="gene ID" value="AET6Gv20377100"/>
</dbReference>
<reference evidence="3" key="1">
    <citation type="journal article" date="2014" name="Science">
        <title>Ancient hybridizations among the ancestral genomes of bread wheat.</title>
        <authorList>
            <consortium name="International Wheat Genome Sequencing Consortium,"/>
            <person name="Marcussen T."/>
            <person name="Sandve S.R."/>
            <person name="Heier L."/>
            <person name="Spannagl M."/>
            <person name="Pfeifer M."/>
            <person name="Jakobsen K.S."/>
            <person name="Wulff B.B."/>
            <person name="Steuernagel B."/>
            <person name="Mayer K.F."/>
            <person name="Olsen O.A."/>
        </authorList>
    </citation>
    <scope>NUCLEOTIDE SEQUENCE [LARGE SCALE GENOMIC DNA]</scope>
    <source>
        <strain evidence="3">cv. AL8/78</strain>
    </source>
</reference>
<evidence type="ECO:0000313" key="2">
    <source>
        <dbReference type="EnsemblPlants" id="AET6Gv20377100.16"/>
    </source>
</evidence>
<dbReference type="AlphaFoldDB" id="A0A453NHC9"/>
<reference evidence="2" key="5">
    <citation type="journal article" date="2021" name="G3 (Bethesda)">
        <title>Aegilops tauschii genome assembly Aet v5.0 features greater sequence contiguity and improved annotation.</title>
        <authorList>
            <person name="Wang L."/>
            <person name="Zhu T."/>
            <person name="Rodriguez J.C."/>
            <person name="Deal K.R."/>
            <person name="Dubcovsky J."/>
            <person name="McGuire P.E."/>
            <person name="Lux T."/>
            <person name="Spannagl M."/>
            <person name="Mayer K.F.X."/>
            <person name="Baldrich P."/>
            <person name="Meyers B.C."/>
            <person name="Huo N."/>
            <person name="Gu Y.Q."/>
            <person name="Zhou H."/>
            <person name="Devos K.M."/>
            <person name="Bennetzen J.L."/>
            <person name="Unver T."/>
            <person name="Budak H."/>
            <person name="Gulick P.J."/>
            <person name="Galiba G."/>
            <person name="Kalapos B."/>
            <person name="Nelson D.R."/>
            <person name="Li P."/>
            <person name="You F.M."/>
            <person name="Luo M.C."/>
            <person name="Dvorak J."/>
        </authorList>
    </citation>
    <scope>NUCLEOTIDE SEQUENCE [LARGE SCALE GENOMIC DNA]</scope>
    <source>
        <strain evidence="2">cv. AL8/78</strain>
    </source>
</reference>
<reference evidence="2" key="4">
    <citation type="submission" date="2019-03" db="UniProtKB">
        <authorList>
            <consortium name="EnsemblPlants"/>
        </authorList>
    </citation>
    <scope>IDENTIFICATION</scope>
</reference>
<reference evidence="3" key="2">
    <citation type="journal article" date="2017" name="Nat. Plants">
        <title>The Aegilops tauschii genome reveals multiple impacts of transposons.</title>
        <authorList>
            <person name="Zhao G."/>
            <person name="Zou C."/>
            <person name="Li K."/>
            <person name="Wang K."/>
            <person name="Li T."/>
            <person name="Gao L."/>
            <person name="Zhang X."/>
            <person name="Wang H."/>
            <person name="Yang Z."/>
            <person name="Liu X."/>
            <person name="Jiang W."/>
            <person name="Mao L."/>
            <person name="Kong X."/>
            <person name="Jiao Y."/>
            <person name="Jia J."/>
        </authorList>
    </citation>
    <scope>NUCLEOTIDE SEQUENCE [LARGE SCALE GENOMIC DNA]</scope>
    <source>
        <strain evidence="3">cv. AL8/78</strain>
    </source>
</reference>
<evidence type="ECO:0000313" key="3">
    <source>
        <dbReference type="Proteomes" id="UP000015105"/>
    </source>
</evidence>
<feature type="region of interest" description="Disordered" evidence="1">
    <location>
        <begin position="30"/>
        <end position="51"/>
    </location>
</feature>
<evidence type="ECO:0000256" key="1">
    <source>
        <dbReference type="SAM" id="MobiDB-lite"/>
    </source>
</evidence>
<organism evidence="2 3">
    <name type="scientific">Aegilops tauschii subsp. strangulata</name>
    <name type="common">Goatgrass</name>
    <dbReference type="NCBI Taxonomy" id="200361"/>
    <lineage>
        <taxon>Eukaryota</taxon>
        <taxon>Viridiplantae</taxon>
        <taxon>Streptophyta</taxon>
        <taxon>Embryophyta</taxon>
        <taxon>Tracheophyta</taxon>
        <taxon>Spermatophyta</taxon>
        <taxon>Magnoliopsida</taxon>
        <taxon>Liliopsida</taxon>
        <taxon>Poales</taxon>
        <taxon>Poaceae</taxon>
        <taxon>BOP clade</taxon>
        <taxon>Pooideae</taxon>
        <taxon>Triticodae</taxon>
        <taxon>Triticeae</taxon>
        <taxon>Triticinae</taxon>
        <taxon>Aegilops</taxon>
    </lineage>
</organism>
<dbReference type="Proteomes" id="UP000015105">
    <property type="component" value="Chromosome 6D"/>
</dbReference>